<evidence type="ECO:0000313" key="6">
    <source>
        <dbReference type="Proteomes" id="UP000288669"/>
    </source>
</evidence>
<dbReference type="OrthoDB" id="9766715at2"/>
<dbReference type="PANTHER" id="PTHR11516:SF60">
    <property type="entry name" value="PYRUVATE DEHYDROGENASE E1 COMPONENT SUBUNIT ALPHA"/>
    <property type="match status" value="1"/>
</dbReference>
<proteinExistence type="predicted"/>
<organism evidence="5 6">
    <name type="scientific">Vagococcus entomophilus</name>
    <dbReference type="NCBI Taxonomy" id="1160095"/>
    <lineage>
        <taxon>Bacteria</taxon>
        <taxon>Bacillati</taxon>
        <taxon>Bacillota</taxon>
        <taxon>Bacilli</taxon>
        <taxon>Lactobacillales</taxon>
        <taxon>Enterococcaceae</taxon>
        <taxon>Vagococcus</taxon>
    </lineage>
</organism>
<keyword evidence="5" id="KW-0670">Pyruvate</keyword>
<accession>A0A430AI83</accession>
<dbReference type="InterPro" id="IPR029061">
    <property type="entry name" value="THDP-binding"/>
</dbReference>
<comment type="cofactor">
    <cofactor evidence="1">
        <name>thiamine diphosphate</name>
        <dbReference type="ChEBI" id="CHEBI:58937"/>
    </cofactor>
</comment>
<dbReference type="GO" id="GO:0004739">
    <property type="term" value="F:pyruvate dehydrogenase (acetyl-transferring) activity"/>
    <property type="evidence" value="ECO:0007669"/>
    <property type="project" value="TreeGrafter"/>
</dbReference>
<keyword evidence="2" id="KW-0560">Oxidoreductase</keyword>
<dbReference type="SUPFAM" id="SSF52518">
    <property type="entry name" value="Thiamin diphosphate-binding fold (THDP-binding)"/>
    <property type="match status" value="1"/>
</dbReference>
<evidence type="ECO:0000259" key="4">
    <source>
        <dbReference type="Pfam" id="PF00676"/>
    </source>
</evidence>
<comment type="caution">
    <text evidence="5">The sequence shown here is derived from an EMBL/GenBank/DDBJ whole genome shotgun (WGS) entry which is preliminary data.</text>
</comment>
<reference evidence="5 6" key="1">
    <citation type="submission" date="2017-05" db="EMBL/GenBank/DDBJ databases">
        <title>Vagococcus spp. assemblies.</title>
        <authorList>
            <person name="Gulvik C.A."/>
        </authorList>
    </citation>
    <scope>NUCLEOTIDE SEQUENCE [LARGE SCALE GENOMIC DNA]</scope>
    <source>
        <strain evidence="5 6">DSM 24756</strain>
    </source>
</reference>
<dbReference type="Proteomes" id="UP000288669">
    <property type="component" value="Unassembled WGS sequence"/>
</dbReference>
<evidence type="ECO:0000256" key="3">
    <source>
        <dbReference type="ARBA" id="ARBA00023052"/>
    </source>
</evidence>
<feature type="domain" description="Dehydrogenase E1 component" evidence="4">
    <location>
        <begin position="22"/>
        <end position="312"/>
    </location>
</feature>
<name>A0A430AI83_9ENTE</name>
<dbReference type="EMBL" id="NGJZ01000001">
    <property type="protein sequence ID" value="RSU07795.1"/>
    <property type="molecule type" value="Genomic_DNA"/>
</dbReference>
<dbReference type="AlphaFoldDB" id="A0A430AI83"/>
<dbReference type="InterPro" id="IPR001017">
    <property type="entry name" value="DH_E1"/>
</dbReference>
<dbReference type="GO" id="GO:0006086">
    <property type="term" value="P:pyruvate decarboxylation to acetyl-CoA"/>
    <property type="evidence" value="ECO:0007669"/>
    <property type="project" value="TreeGrafter"/>
</dbReference>
<keyword evidence="3" id="KW-0786">Thiamine pyrophosphate</keyword>
<dbReference type="Pfam" id="PF00676">
    <property type="entry name" value="E1_dh"/>
    <property type="match status" value="1"/>
</dbReference>
<evidence type="ECO:0000313" key="5">
    <source>
        <dbReference type="EMBL" id="RSU07795.1"/>
    </source>
</evidence>
<dbReference type="PANTHER" id="PTHR11516">
    <property type="entry name" value="PYRUVATE DEHYDROGENASE E1 COMPONENT, ALPHA SUBUNIT BACTERIAL AND ORGANELLAR"/>
    <property type="match status" value="1"/>
</dbReference>
<dbReference type="Gene3D" id="3.40.50.970">
    <property type="match status" value="1"/>
</dbReference>
<evidence type="ECO:0000256" key="1">
    <source>
        <dbReference type="ARBA" id="ARBA00001964"/>
    </source>
</evidence>
<dbReference type="InterPro" id="IPR050642">
    <property type="entry name" value="PDH_E1_Alpha_Subunit"/>
</dbReference>
<keyword evidence="6" id="KW-1185">Reference proteome</keyword>
<gene>
    <name evidence="5" type="ORF">CBF30_00720</name>
</gene>
<dbReference type="RefSeq" id="WP_126821760.1">
    <property type="nucleotide sequence ID" value="NZ_JBHLWU010000001.1"/>
</dbReference>
<sequence>MKNKTIEKMEQHPNHFKKLLRKMWEIRIFEETLEQLYAKNKIHGTFHLCIGQEAAAVGSIACLSQEDWIASTHRNHGHSLAKGTSMRAMFAEILGKSTGINGGKGGSMHISDAKNHHLGSNGVVGGNFPIAAGAALSMKMQNKKQVVFCFAGEGATNEGSFHEAMNLASIWQLPITFFIENNQYGMSSAFKKMTRLDSIAQRGSSYGVESFSIDGNDLMSVEQLSKRLVQRMRHGEGPFLVEAKTYRYRGHSKSDSCLYRSKEEEGRQQAYDPIRRVEANFIESKIMNKMDIFEEKQIIREKIWQLVQEVEGDSLPSDQELLANIYAK</sequence>
<evidence type="ECO:0000256" key="2">
    <source>
        <dbReference type="ARBA" id="ARBA00023002"/>
    </source>
</evidence>
<protein>
    <submittedName>
        <fullName evidence="5">Pyruvate dehydrogenase</fullName>
    </submittedName>
</protein>
<dbReference type="CDD" id="cd02000">
    <property type="entry name" value="TPP_E1_PDC_ADC_BCADC"/>
    <property type="match status" value="1"/>
</dbReference>